<dbReference type="PANTHER" id="PTHR30612">
    <property type="entry name" value="SECA INNER MEMBRANE COMPONENT OF SEC PROTEIN SECRETION SYSTEM"/>
    <property type="match status" value="1"/>
</dbReference>
<dbReference type="EC" id="7.4.2.8" evidence="10"/>
<evidence type="ECO:0000256" key="7">
    <source>
        <dbReference type="ARBA" id="ARBA00022967"/>
    </source>
</evidence>
<dbReference type="InterPro" id="IPR044722">
    <property type="entry name" value="SecA_SF2_C"/>
</dbReference>
<keyword evidence="7 10" id="KW-1278">Translocase</keyword>
<keyword evidence="8 10" id="KW-0811">Translocation</keyword>
<evidence type="ECO:0000256" key="4">
    <source>
        <dbReference type="ARBA" id="ARBA00022741"/>
    </source>
</evidence>
<dbReference type="HAMAP" id="MF_01382">
    <property type="entry name" value="SecA"/>
    <property type="match status" value="1"/>
</dbReference>
<gene>
    <name evidence="10 14" type="primary">secA</name>
</gene>
<dbReference type="CDD" id="cd17928">
    <property type="entry name" value="DEXDc_SecA"/>
    <property type="match status" value="1"/>
</dbReference>
<evidence type="ECO:0000256" key="2">
    <source>
        <dbReference type="ARBA" id="ARBA00007650"/>
    </source>
</evidence>
<evidence type="ECO:0000256" key="10">
    <source>
        <dbReference type="HAMAP-Rule" id="MF_01382"/>
    </source>
</evidence>
<evidence type="ECO:0000259" key="13">
    <source>
        <dbReference type="PROSITE" id="PS51196"/>
    </source>
</evidence>
<dbReference type="GO" id="GO:0006605">
    <property type="term" value="P:protein targeting"/>
    <property type="evidence" value="ECO:0007669"/>
    <property type="project" value="UniProtKB-UniRule"/>
</dbReference>
<evidence type="ECO:0000256" key="9">
    <source>
        <dbReference type="ARBA" id="ARBA00023136"/>
    </source>
</evidence>
<dbReference type="SMART" id="SM00958">
    <property type="entry name" value="SecA_PP_bind"/>
    <property type="match status" value="1"/>
</dbReference>
<dbReference type="Gene3D" id="3.40.50.300">
    <property type="entry name" value="P-loop containing nucleotide triphosphate hydrolases"/>
    <property type="match status" value="2"/>
</dbReference>
<reference evidence="14" key="1">
    <citation type="journal article" date="2019" name="J. Phycol.">
        <title>Dictyochophyceae plastid genomes reveal unusual variability of their organization.</title>
        <authorList>
            <person name="Han K.Y."/>
            <person name="Maciszewski K."/>
            <person name="Graf L."/>
            <person name="Yang J.H."/>
            <person name="Andersen R.A."/>
            <person name="Karnkowska A."/>
            <person name="Yoon H.S."/>
        </authorList>
    </citation>
    <scope>NUCLEOTIDE SEQUENCE</scope>
</reference>
<evidence type="ECO:0000256" key="11">
    <source>
        <dbReference type="RuleBase" id="RU003874"/>
    </source>
</evidence>
<geneLocation type="chloroplast" evidence="14"/>
<dbReference type="EMBL" id="MK518352">
    <property type="protein sequence ID" value="QDR24615.1"/>
    <property type="molecule type" value="Genomic_DNA"/>
</dbReference>
<sequence length="903" mass="103853">MFNFLKPSVSDFNSVNREVQKINNFEIEIQNLSDAQIQERVQKLINQYKIEQNFDTILAESFALTREASKRTLGLRHFDTQLMGGILLHKGKIAEMKTGEGKTLVATLPVCLNALSLKGVHVVTANDYLARRDQQSLSQLYRFLGLSVGLIQENMNSGERRRNYAADITYVTNSELAFDYLRDNMATEPSELVQRRYNYCIVDEVDSILIDEARTPLIISGVSDTPVEKYVAADEVANYLKPQLHYIVDEKAKSVTLTSQGITQIQDLLQIRDLYNVQDPWIPYLLNAIKARVLFVKDVSYIVKNREIQIVDEFTGRIMADRRWSEGLHQAIEAKEQVPIMKGSETLASITYQNFFLLYPKLAGMTGTAKTAEVELEKIYNLEVDVLPTNRDMVRKDLPDFVYKDEFSKWKAVANECENAHLLGCPVLIGTTNIEKSEIISQLLQEKGIPHQLLNAKPENIKRESEIVSQAGCLYSVTVSTNMAGRGTDILLGGNPDFKARQSVYKLVREIQKEEGLGAVLSNLSSLKIRPDEFLEDNSELLNSLISFDLETFEEALFMVKFSTIENVEKILINILENGYKNETDSFYKLIGTFYNYFYGTYKKNCDLEKSYVKQLGGLYVIGTERHESQRIDNQLRGRSGRQGDPGSSRFFLSLDDPLFRIFGGDKIKTIMNQFQLTEDVPLEATLLTKALSSAQEKVESFYYDTRKRLFDYDEILNNQRQAIFRERQTILEYKSVRAEMLFYGEDLISSLVRDLKLLTNSNKSSIDKNEFKALNRELSYILGVPYFVVDYDAVANLDTTEVCSFFINQFWLSYDLKETEFEIYTPGFMRLLEKSVLLNQIDIAWKNHLEKMDILRDSIGWRSYGQFDPLLEYKNESFNLFVDTTREIKYNAVYNILKSRFL</sequence>
<dbReference type="InterPro" id="IPR014001">
    <property type="entry name" value="Helicase_ATP-bd"/>
</dbReference>
<dbReference type="InterPro" id="IPR011130">
    <property type="entry name" value="SecA_preprotein_X-link_dom"/>
</dbReference>
<evidence type="ECO:0000256" key="6">
    <source>
        <dbReference type="ARBA" id="ARBA00022927"/>
    </source>
</evidence>
<proteinExistence type="inferred from homology"/>
<dbReference type="InterPro" id="IPR020937">
    <property type="entry name" value="SecA_CS"/>
</dbReference>
<keyword evidence="4 10" id="KW-0547">Nucleotide-binding</keyword>
<keyword evidence="14" id="KW-0934">Plastid</keyword>
<dbReference type="PRINTS" id="PR00906">
    <property type="entry name" value="SECA"/>
</dbReference>
<dbReference type="InterPro" id="IPR011116">
    <property type="entry name" value="SecA_Wing/Scaffold"/>
</dbReference>
<dbReference type="PANTHER" id="PTHR30612:SF0">
    <property type="entry name" value="CHLOROPLAST PROTEIN-TRANSPORTING ATPASE"/>
    <property type="match status" value="1"/>
</dbReference>
<dbReference type="GO" id="GO:0008564">
    <property type="term" value="F:protein-exporting ATPase activity"/>
    <property type="evidence" value="ECO:0007669"/>
    <property type="project" value="UniProtKB-EC"/>
</dbReference>
<organism evidence="14">
    <name type="scientific">Florenciella parvula</name>
    <dbReference type="NCBI Taxonomy" id="236787"/>
    <lineage>
        <taxon>Eukaryota</taxon>
        <taxon>Sar</taxon>
        <taxon>Stramenopiles</taxon>
        <taxon>Ochrophyta</taxon>
        <taxon>Dictyochophyceae</taxon>
        <taxon>Florenciellales</taxon>
        <taxon>Florenciella</taxon>
    </lineage>
</organism>
<dbReference type="SUPFAM" id="SSF81767">
    <property type="entry name" value="Pre-protein crosslinking domain of SecA"/>
    <property type="match status" value="1"/>
</dbReference>
<evidence type="ECO:0000259" key="12">
    <source>
        <dbReference type="PROSITE" id="PS51192"/>
    </source>
</evidence>
<dbReference type="Pfam" id="PF07516">
    <property type="entry name" value="SecA_SW"/>
    <property type="match status" value="1"/>
</dbReference>
<dbReference type="SUPFAM" id="SSF81886">
    <property type="entry name" value="Helical scaffold and wing domains of SecA"/>
    <property type="match status" value="1"/>
</dbReference>
<keyword evidence="5 10" id="KW-0067">ATP-binding</keyword>
<dbReference type="Pfam" id="PF01043">
    <property type="entry name" value="SecA_PP_bind"/>
    <property type="match status" value="1"/>
</dbReference>
<comment type="subcellular location">
    <subcellularLocation>
        <location evidence="1">Membrane</location>
        <topology evidence="1">Peripheral membrane protein</topology>
    </subcellularLocation>
    <subcellularLocation>
        <location evidence="10">Plastid</location>
        <location evidence="10">Chloroplast stroma</location>
    </subcellularLocation>
    <subcellularLocation>
        <location evidence="10">Plastid</location>
        <location evidence="10">Chloroplast thylakoid membrane</location>
        <topology evidence="10">Peripheral membrane protein</topology>
    </subcellularLocation>
    <text evidence="10">A minor fraction is associated with the chloroplast thylakoid membrane.</text>
</comment>
<feature type="binding site" evidence="10">
    <location>
        <position position="81"/>
    </location>
    <ligand>
        <name>ATP</name>
        <dbReference type="ChEBI" id="CHEBI:30616"/>
    </ligand>
</feature>
<dbReference type="PROSITE" id="PS51196">
    <property type="entry name" value="SECA_MOTOR_DEAD"/>
    <property type="match status" value="1"/>
</dbReference>
<dbReference type="SUPFAM" id="SSF52540">
    <property type="entry name" value="P-loop containing nucleoside triphosphate hydrolases"/>
    <property type="match status" value="2"/>
</dbReference>
<dbReference type="Gene3D" id="3.90.1440.10">
    <property type="entry name" value="SecA, preprotein cross-linking domain"/>
    <property type="match status" value="1"/>
</dbReference>
<dbReference type="InterPro" id="IPR036670">
    <property type="entry name" value="SecA_X-link_sf"/>
</dbReference>
<dbReference type="GO" id="GO:0017038">
    <property type="term" value="P:protein import"/>
    <property type="evidence" value="ECO:0007669"/>
    <property type="project" value="InterPro"/>
</dbReference>
<keyword evidence="14" id="KW-0150">Chloroplast</keyword>
<dbReference type="PROSITE" id="PS01312">
    <property type="entry name" value="SECA"/>
    <property type="match status" value="1"/>
</dbReference>
<evidence type="ECO:0000256" key="5">
    <source>
        <dbReference type="ARBA" id="ARBA00022840"/>
    </source>
</evidence>
<comment type="similarity">
    <text evidence="2 10 11">Belongs to the SecA family.</text>
</comment>
<feature type="binding site" evidence="10">
    <location>
        <begin position="99"/>
        <end position="103"/>
    </location>
    <ligand>
        <name>ATP</name>
        <dbReference type="ChEBI" id="CHEBI:30616"/>
    </ligand>
</feature>
<accession>A0A516ZA76</accession>
<evidence type="ECO:0000256" key="8">
    <source>
        <dbReference type="ARBA" id="ARBA00023010"/>
    </source>
</evidence>
<dbReference type="NCBIfam" id="TIGR00963">
    <property type="entry name" value="secA"/>
    <property type="match status" value="1"/>
</dbReference>
<dbReference type="Gene3D" id="1.10.3060.10">
    <property type="entry name" value="Helical scaffold and wing domains of SecA"/>
    <property type="match status" value="1"/>
</dbReference>
<dbReference type="GO" id="GO:0009535">
    <property type="term" value="C:chloroplast thylakoid membrane"/>
    <property type="evidence" value="ECO:0007669"/>
    <property type="project" value="UniProtKB-SubCell"/>
</dbReference>
<keyword evidence="10" id="KW-0793">Thylakoid</keyword>
<dbReference type="GO" id="GO:0005524">
    <property type="term" value="F:ATP binding"/>
    <property type="evidence" value="ECO:0007669"/>
    <property type="project" value="UniProtKB-UniRule"/>
</dbReference>
<dbReference type="CDD" id="cd18803">
    <property type="entry name" value="SF2_C_secA"/>
    <property type="match status" value="1"/>
</dbReference>
<evidence type="ECO:0000256" key="1">
    <source>
        <dbReference type="ARBA" id="ARBA00004170"/>
    </source>
</evidence>
<dbReference type="InterPro" id="IPR027417">
    <property type="entry name" value="P-loop_NTPase"/>
</dbReference>
<dbReference type="RefSeq" id="YP_009684529.1">
    <property type="nucleotide sequence ID" value="NC_044407.1"/>
</dbReference>
<comment type="catalytic activity">
    <reaction evidence="10">
        <text>ATP + H2O + cellular proteinSide 1 = ADP + phosphate + cellular proteinSide 2.</text>
        <dbReference type="EC" id="7.4.2.8"/>
    </reaction>
</comment>
<feature type="domain" description="SecA family profile" evidence="13">
    <location>
        <begin position="1"/>
        <end position="684"/>
    </location>
</feature>
<evidence type="ECO:0000313" key="14">
    <source>
        <dbReference type="EMBL" id="QDR24615.1"/>
    </source>
</evidence>
<dbReference type="GeneID" id="41657492"/>
<feature type="domain" description="Helicase ATP-binding" evidence="12">
    <location>
        <begin position="83"/>
        <end position="244"/>
    </location>
</feature>
<name>A0A516ZA76_9STRA</name>
<comment type="function">
    <text evidence="10">Has a central role in coupling the hydrolysis of ATP to the transfer of proteins across the thylakoid membrane.</text>
</comment>
<dbReference type="FunFam" id="3.90.1440.10:FF:000003">
    <property type="entry name" value="Preprotein translocase SecA subunit"/>
    <property type="match status" value="1"/>
</dbReference>
<dbReference type="Pfam" id="PF07517">
    <property type="entry name" value="SecA_DEAD"/>
    <property type="match status" value="1"/>
</dbReference>
<keyword evidence="9 10" id="KW-0472">Membrane</keyword>
<dbReference type="PROSITE" id="PS51192">
    <property type="entry name" value="HELICASE_ATP_BIND_1"/>
    <property type="match status" value="1"/>
</dbReference>
<dbReference type="SMART" id="SM00957">
    <property type="entry name" value="SecA_DEAD"/>
    <property type="match status" value="1"/>
</dbReference>
<dbReference type="Pfam" id="PF21090">
    <property type="entry name" value="P-loop_SecA"/>
    <property type="match status" value="1"/>
</dbReference>
<feature type="binding site" evidence="10">
    <location>
        <position position="489"/>
    </location>
    <ligand>
        <name>ATP</name>
        <dbReference type="ChEBI" id="CHEBI:30616"/>
    </ligand>
</feature>
<dbReference type="InterPro" id="IPR014018">
    <property type="entry name" value="SecA_motor_DEAD"/>
</dbReference>
<dbReference type="InterPro" id="IPR036266">
    <property type="entry name" value="SecA_Wing/Scaffold_sf"/>
</dbReference>
<dbReference type="InterPro" id="IPR000185">
    <property type="entry name" value="SecA"/>
</dbReference>
<keyword evidence="6 10" id="KW-0653">Protein transport</keyword>
<dbReference type="GO" id="GO:0065002">
    <property type="term" value="P:intracellular protein transmembrane transport"/>
    <property type="evidence" value="ECO:0007669"/>
    <property type="project" value="UniProtKB-UniRule"/>
</dbReference>
<keyword evidence="3 10" id="KW-0813">Transport</keyword>
<dbReference type="GO" id="GO:0009570">
    <property type="term" value="C:chloroplast stroma"/>
    <property type="evidence" value="ECO:0007669"/>
    <property type="project" value="UniProtKB-SubCell"/>
</dbReference>
<dbReference type="InterPro" id="IPR011115">
    <property type="entry name" value="SecA_DEAD"/>
</dbReference>
<evidence type="ECO:0000256" key="3">
    <source>
        <dbReference type="ARBA" id="ARBA00022448"/>
    </source>
</evidence>
<protein>
    <recommendedName>
        <fullName evidence="10 11">Protein translocase subunit SecA</fullName>
        <ecNumber evidence="10">7.4.2.8</ecNumber>
    </recommendedName>
</protein>
<dbReference type="AlphaFoldDB" id="A0A516ZA76"/>